<feature type="domain" description="DNA polymerase helix-hairpin-helix motif" evidence="5">
    <location>
        <begin position="29"/>
        <end position="91"/>
    </location>
</feature>
<name>A0A0D8BN17_9ACTN</name>
<dbReference type="EMBL" id="JYFN01000004">
    <property type="protein sequence ID" value="KJE24807.1"/>
    <property type="molecule type" value="Genomic_DNA"/>
</dbReference>
<dbReference type="InterPro" id="IPR029460">
    <property type="entry name" value="DNAPol_HHH"/>
</dbReference>
<feature type="region of interest" description="Disordered" evidence="3">
    <location>
        <begin position="1"/>
        <end position="25"/>
    </location>
</feature>
<comment type="similarity">
    <text evidence="1">Belongs to the DNA polymerase type-C family. DnaE2 subfamily.</text>
</comment>
<dbReference type="CDD" id="cd04485">
    <property type="entry name" value="DnaE_OBF"/>
    <property type="match status" value="1"/>
</dbReference>
<evidence type="ECO:0000256" key="3">
    <source>
        <dbReference type="SAM" id="MobiDB-lite"/>
    </source>
</evidence>
<protein>
    <recommendedName>
        <fullName evidence="2">Error-prone DNA polymerase</fullName>
    </recommendedName>
</protein>
<dbReference type="AlphaFoldDB" id="A0A0D8BN17"/>
<dbReference type="PANTHER" id="PTHR32294:SF4">
    <property type="entry name" value="ERROR-PRONE DNA POLYMERASE"/>
    <property type="match status" value="1"/>
</dbReference>
<gene>
    <name evidence="6" type="ORF">FF36_00814</name>
</gene>
<evidence type="ECO:0000256" key="2">
    <source>
        <dbReference type="ARBA" id="ARBA00017273"/>
    </source>
</evidence>
<evidence type="ECO:0000313" key="6">
    <source>
        <dbReference type="EMBL" id="KJE24807.1"/>
    </source>
</evidence>
<accession>A0A0D8BN17</accession>
<evidence type="ECO:0000256" key="1">
    <source>
        <dbReference type="ARBA" id="ARBA00007391"/>
    </source>
</evidence>
<dbReference type="Gene3D" id="1.10.150.870">
    <property type="match status" value="1"/>
</dbReference>
<dbReference type="Gene3D" id="2.40.50.140">
    <property type="entry name" value="Nucleic acid-binding proteins"/>
    <property type="match status" value="1"/>
</dbReference>
<dbReference type="InterPro" id="IPR004805">
    <property type="entry name" value="DnaE2/DnaE/PolC"/>
</dbReference>
<dbReference type="PATRIC" id="fig|1502723.3.peg.3387"/>
<dbReference type="PANTHER" id="PTHR32294">
    <property type="entry name" value="DNA POLYMERASE III SUBUNIT ALPHA"/>
    <property type="match status" value="1"/>
</dbReference>
<dbReference type="Pfam" id="PF01336">
    <property type="entry name" value="tRNA_anti-codon"/>
    <property type="match status" value="1"/>
</dbReference>
<dbReference type="Proteomes" id="UP000032545">
    <property type="component" value="Unassembled WGS sequence"/>
</dbReference>
<dbReference type="GO" id="GO:0006260">
    <property type="term" value="P:DNA replication"/>
    <property type="evidence" value="ECO:0007669"/>
    <property type="project" value="InterPro"/>
</dbReference>
<reference evidence="7" key="1">
    <citation type="submission" date="2015-02" db="EMBL/GenBank/DDBJ databases">
        <title>Draft Genome of Frankia sp. CpI1-S.</title>
        <authorList>
            <person name="Oshone R.T."/>
            <person name="Ngom M."/>
            <person name="Ghodhbane-Gtari F."/>
            <person name="Gtari M."/>
            <person name="Morris K."/>
            <person name="Thomas K."/>
            <person name="Sen A."/>
            <person name="Tisa L.S."/>
        </authorList>
    </citation>
    <scope>NUCLEOTIDE SEQUENCE [LARGE SCALE GENOMIC DNA]</scope>
    <source>
        <strain evidence="7">CpI1-S</strain>
    </source>
</reference>
<organism evidence="6 7">
    <name type="scientific">Frankia torreyi</name>
    <dbReference type="NCBI Taxonomy" id="1856"/>
    <lineage>
        <taxon>Bacteria</taxon>
        <taxon>Bacillati</taxon>
        <taxon>Actinomycetota</taxon>
        <taxon>Actinomycetes</taxon>
        <taxon>Frankiales</taxon>
        <taxon>Frankiaceae</taxon>
        <taxon>Frankia</taxon>
    </lineage>
</organism>
<dbReference type="InterPro" id="IPR004365">
    <property type="entry name" value="NA-bd_OB_tRNA"/>
</dbReference>
<sequence length="220" mass="23284">MTATGNPPRSRGGGSQSPQSLVAGARRHGVEVLRPDVNASAVGASLVGAQPRVRLGLSGVRRVGESLARRIVETRAAGGPYADMADLEESVADLWATGITTEGYPTRFLRERLAARGVTAASGLRDAEAGRRVLVAGIVTHRQRPATAGGTTFVNLEDETGLVNVICSPGVWTRHRVVARTAVALVVHGRLERAEGVTNVIAERMWPLPVAVASRSRDFR</sequence>
<comment type="caution">
    <text evidence="6">The sequence shown here is derived from an EMBL/GenBank/DDBJ whole genome shotgun (WGS) entry which is preliminary data.</text>
</comment>
<proteinExistence type="inferred from homology"/>
<feature type="domain" description="OB" evidence="4">
    <location>
        <begin position="133"/>
        <end position="207"/>
    </location>
</feature>
<dbReference type="GO" id="GO:0003676">
    <property type="term" value="F:nucleic acid binding"/>
    <property type="evidence" value="ECO:0007669"/>
    <property type="project" value="InterPro"/>
</dbReference>
<evidence type="ECO:0000313" key="7">
    <source>
        <dbReference type="Proteomes" id="UP000032545"/>
    </source>
</evidence>
<dbReference type="RefSeq" id="WP_236705561.1">
    <property type="nucleotide sequence ID" value="NZ_JYFN01000004.1"/>
</dbReference>
<dbReference type="GO" id="GO:0008408">
    <property type="term" value="F:3'-5' exonuclease activity"/>
    <property type="evidence" value="ECO:0007669"/>
    <property type="project" value="InterPro"/>
</dbReference>
<evidence type="ECO:0000259" key="5">
    <source>
        <dbReference type="Pfam" id="PF14579"/>
    </source>
</evidence>
<dbReference type="InterPro" id="IPR012340">
    <property type="entry name" value="NA-bd_OB-fold"/>
</dbReference>
<evidence type="ECO:0000259" key="4">
    <source>
        <dbReference type="Pfam" id="PF01336"/>
    </source>
</evidence>
<dbReference type="Pfam" id="PF14579">
    <property type="entry name" value="HHH_6"/>
    <property type="match status" value="1"/>
</dbReference>
<reference evidence="6 7" key="2">
    <citation type="journal article" date="2016" name="Genome Announc.">
        <title>Permanent Draft Genome Sequences for Two Variants of Frankia sp. Strain CpI1, the First Frankia Strain Isolated from Root Nodules of Comptonia peregrina.</title>
        <authorList>
            <person name="Oshone R."/>
            <person name="Hurst S.G.IV."/>
            <person name="Abebe-Akele F."/>
            <person name="Simpson S."/>
            <person name="Morris K."/>
            <person name="Thomas W.K."/>
            <person name="Tisa L.S."/>
        </authorList>
    </citation>
    <scope>NUCLEOTIDE SEQUENCE [LARGE SCALE GENOMIC DNA]</scope>
    <source>
        <strain evidence="7">CpI1-S</strain>
    </source>
</reference>
<keyword evidence="7" id="KW-1185">Reference proteome</keyword>